<dbReference type="EMBL" id="QKYT01000079">
    <property type="protein sequence ID" value="RIA94512.1"/>
    <property type="molecule type" value="Genomic_DNA"/>
</dbReference>
<dbReference type="Proteomes" id="UP000265703">
    <property type="component" value="Unassembled WGS sequence"/>
</dbReference>
<dbReference type="AlphaFoldDB" id="A0A397T9H0"/>
<evidence type="ECO:0000313" key="2">
    <source>
        <dbReference type="Proteomes" id="UP000265703"/>
    </source>
</evidence>
<protein>
    <submittedName>
        <fullName evidence="1">Uncharacterized protein</fullName>
    </submittedName>
</protein>
<sequence>MALPLFNRHLNLVLEIEKRSLSFRSDTEKWKPVLRALRFSVHSVRYWNQKWFSKLFSSDWKVKTFDTGIRNGSLGFQIKILSNGSFSFLVDSPSVRVLGIRKRFLDFVSVSGFFDFGLEIWFAPGLGKLKHKFYSALKSETETFSSENGN</sequence>
<proteinExistence type="predicted"/>
<keyword evidence="2" id="KW-1185">Reference proteome</keyword>
<reference evidence="1 2" key="1">
    <citation type="submission" date="2018-06" db="EMBL/GenBank/DDBJ databases">
        <title>Comparative genomics reveals the genomic features of Rhizophagus irregularis, R. cerebriforme, R. diaphanum and Gigaspora rosea, and their symbiotic lifestyle signature.</title>
        <authorList>
            <person name="Morin E."/>
            <person name="San Clemente H."/>
            <person name="Chen E.C.H."/>
            <person name="De La Providencia I."/>
            <person name="Hainaut M."/>
            <person name="Kuo A."/>
            <person name="Kohler A."/>
            <person name="Murat C."/>
            <person name="Tang N."/>
            <person name="Roy S."/>
            <person name="Loubradou J."/>
            <person name="Henrissat B."/>
            <person name="Grigoriev I.V."/>
            <person name="Corradi N."/>
            <person name="Roux C."/>
            <person name="Martin F.M."/>
        </authorList>
    </citation>
    <scope>NUCLEOTIDE SEQUENCE [LARGE SCALE GENOMIC DNA]</scope>
    <source>
        <strain evidence="1 2">DAOM 227022</strain>
    </source>
</reference>
<organism evidence="1 2">
    <name type="scientific">Glomus cerebriforme</name>
    <dbReference type="NCBI Taxonomy" id="658196"/>
    <lineage>
        <taxon>Eukaryota</taxon>
        <taxon>Fungi</taxon>
        <taxon>Fungi incertae sedis</taxon>
        <taxon>Mucoromycota</taxon>
        <taxon>Glomeromycotina</taxon>
        <taxon>Glomeromycetes</taxon>
        <taxon>Glomerales</taxon>
        <taxon>Glomeraceae</taxon>
        <taxon>Glomus</taxon>
    </lineage>
</organism>
<evidence type="ECO:0000313" key="1">
    <source>
        <dbReference type="EMBL" id="RIA94512.1"/>
    </source>
</evidence>
<gene>
    <name evidence="1" type="ORF">C1645_817873</name>
</gene>
<comment type="caution">
    <text evidence="1">The sequence shown here is derived from an EMBL/GenBank/DDBJ whole genome shotgun (WGS) entry which is preliminary data.</text>
</comment>
<accession>A0A397T9H0</accession>
<name>A0A397T9H0_9GLOM</name>